<keyword evidence="6" id="KW-1185">Reference proteome</keyword>
<dbReference type="SMART" id="SM00382">
    <property type="entry name" value="AAA"/>
    <property type="match status" value="1"/>
</dbReference>
<dbReference type="InterPro" id="IPR051782">
    <property type="entry name" value="ABC_Transporter_VariousFunc"/>
</dbReference>
<dbReference type="CDD" id="cd03230">
    <property type="entry name" value="ABC_DR_subfamily_A"/>
    <property type="match status" value="1"/>
</dbReference>
<organism evidence="5 6">
    <name type="scientific">Methanooceanicella nereidis</name>
    <dbReference type="NCBI Taxonomy" id="2052831"/>
    <lineage>
        <taxon>Archaea</taxon>
        <taxon>Methanobacteriati</taxon>
        <taxon>Methanobacteriota</taxon>
        <taxon>Stenosarchaea group</taxon>
        <taxon>Methanomicrobia</taxon>
        <taxon>Methanocellales</taxon>
        <taxon>Methanocellaceae</taxon>
        <taxon>Methanooceanicella</taxon>
    </lineage>
</organism>
<dbReference type="RefSeq" id="WP_230739817.1">
    <property type="nucleotide sequence ID" value="NZ_PGCK01000001.1"/>
</dbReference>
<dbReference type="GO" id="GO:0016887">
    <property type="term" value="F:ATP hydrolysis activity"/>
    <property type="evidence" value="ECO:0007669"/>
    <property type="project" value="InterPro"/>
</dbReference>
<dbReference type="PANTHER" id="PTHR42939">
    <property type="entry name" value="ABC TRANSPORTER ATP-BINDING PROTEIN ALBC-RELATED"/>
    <property type="match status" value="1"/>
</dbReference>
<dbReference type="GO" id="GO:0005524">
    <property type="term" value="F:ATP binding"/>
    <property type="evidence" value="ECO:0007669"/>
    <property type="project" value="UniProtKB-KW"/>
</dbReference>
<keyword evidence="2" id="KW-0547">Nucleotide-binding</keyword>
<dbReference type="Proteomes" id="UP001320159">
    <property type="component" value="Unassembled WGS sequence"/>
</dbReference>
<evidence type="ECO:0000259" key="4">
    <source>
        <dbReference type="PROSITE" id="PS50893"/>
    </source>
</evidence>
<evidence type="ECO:0000256" key="3">
    <source>
        <dbReference type="ARBA" id="ARBA00022840"/>
    </source>
</evidence>
<dbReference type="Pfam" id="PF00005">
    <property type="entry name" value="ABC_tran"/>
    <property type="match status" value="1"/>
</dbReference>
<evidence type="ECO:0000256" key="1">
    <source>
        <dbReference type="ARBA" id="ARBA00022448"/>
    </source>
</evidence>
<evidence type="ECO:0000313" key="6">
    <source>
        <dbReference type="Proteomes" id="UP001320159"/>
    </source>
</evidence>
<dbReference type="InterPro" id="IPR027417">
    <property type="entry name" value="P-loop_NTPase"/>
</dbReference>
<sequence>METVIETKNLTKSYGKNRGIIDVNIKVNKGEIFGFLGPNGAGKSTTIRTLLDIIRPTSGSATIFGLDCHKDAVAIHWRLSYVPGDVNLYGNMTGKKFLEYFGSVRGSYDEDEAKKYAEKFDVNLNRKLKEYSKGNRQKVALIQAFMNDPDLLILDEPTSGLDPLIQQTFLEVIREEASNGRTVFMSSHVLSEVEKVCDRVAIIKEGKIVAQESIGDLKKKSGSVLAVKFSEEVRPESFKIDGIAGVSRLNGSYRMTVTGNIRKVLKEISDHDVESIAIQPMNLEDIFMQYYAGGK</sequence>
<protein>
    <submittedName>
        <fullName evidence="5">ABC transporter ATP-binding protein</fullName>
    </submittedName>
</protein>
<evidence type="ECO:0000256" key="2">
    <source>
        <dbReference type="ARBA" id="ARBA00022741"/>
    </source>
</evidence>
<proteinExistence type="predicted"/>
<evidence type="ECO:0000313" key="5">
    <source>
        <dbReference type="EMBL" id="MCD1293680.1"/>
    </source>
</evidence>
<comment type="caution">
    <text evidence="5">The sequence shown here is derived from an EMBL/GenBank/DDBJ whole genome shotgun (WGS) entry which is preliminary data.</text>
</comment>
<keyword evidence="3 5" id="KW-0067">ATP-binding</keyword>
<dbReference type="SUPFAM" id="SSF52540">
    <property type="entry name" value="P-loop containing nucleoside triphosphate hydrolases"/>
    <property type="match status" value="1"/>
</dbReference>
<feature type="domain" description="ABC transporter" evidence="4">
    <location>
        <begin position="5"/>
        <end position="230"/>
    </location>
</feature>
<reference evidence="5 6" key="1">
    <citation type="submission" date="2017-11" db="EMBL/GenBank/DDBJ databases">
        <title>Isolation and Characterization of Family Methanocellaceae Species from Potential Methane Hydrate Area Offshore Southwestern Taiwan.</title>
        <authorList>
            <person name="Zhang W.-L."/>
            <person name="Chen W.-C."/>
            <person name="Lai M.-C."/>
            <person name="Chen S.-C."/>
        </authorList>
    </citation>
    <scope>NUCLEOTIDE SEQUENCE [LARGE SCALE GENOMIC DNA]</scope>
    <source>
        <strain evidence="5 6">CWC-04</strain>
    </source>
</reference>
<dbReference type="Gene3D" id="3.40.50.300">
    <property type="entry name" value="P-loop containing nucleotide triphosphate hydrolases"/>
    <property type="match status" value="1"/>
</dbReference>
<dbReference type="PROSITE" id="PS00211">
    <property type="entry name" value="ABC_TRANSPORTER_1"/>
    <property type="match status" value="1"/>
</dbReference>
<gene>
    <name evidence="5" type="ORF">CUJ83_01555</name>
</gene>
<name>A0AAP2RCS1_9EURY</name>
<dbReference type="PANTHER" id="PTHR42939:SF1">
    <property type="entry name" value="ABC TRANSPORTER ATP-BINDING PROTEIN ALBC-RELATED"/>
    <property type="match status" value="1"/>
</dbReference>
<dbReference type="InterPro" id="IPR003439">
    <property type="entry name" value="ABC_transporter-like_ATP-bd"/>
</dbReference>
<accession>A0AAP2RCS1</accession>
<dbReference type="InterPro" id="IPR017871">
    <property type="entry name" value="ABC_transporter-like_CS"/>
</dbReference>
<dbReference type="EMBL" id="PGCK01000001">
    <property type="protein sequence ID" value="MCD1293680.1"/>
    <property type="molecule type" value="Genomic_DNA"/>
</dbReference>
<dbReference type="AlphaFoldDB" id="A0AAP2RCS1"/>
<dbReference type="InterPro" id="IPR003593">
    <property type="entry name" value="AAA+_ATPase"/>
</dbReference>
<keyword evidence="1" id="KW-0813">Transport</keyword>
<dbReference type="PROSITE" id="PS50893">
    <property type="entry name" value="ABC_TRANSPORTER_2"/>
    <property type="match status" value="1"/>
</dbReference>